<proteinExistence type="predicted"/>
<evidence type="ECO:0000313" key="1">
    <source>
        <dbReference type="EMBL" id="AVO26156.1"/>
    </source>
</evidence>
<name>A0A1M6T203_MEGEL</name>
<dbReference type="RefSeq" id="WP_014016438.1">
    <property type="nucleotide sequence ID" value="NZ_AP031433.1"/>
</dbReference>
<reference evidence="1 2" key="1">
    <citation type="journal article" date="2018" name="Genome Announc.">
        <title>Complete genomes of two Megasphaera elsdenii strains, NCIMB 702410 and ATCC 25940.</title>
        <authorList>
            <person name="Hatmaker E.A."/>
            <person name="O'Dell K."/>
            <person name="Riley L.A."/>
            <person name="Klingeman D.M."/>
            <person name="Guss A.M."/>
        </authorList>
    </citation>
    <scope>NUCLEOTIDE SEQUENCE [LARGE SCALE GENOMIC DNA]</scope>
    <source>
        <strain evidence="1 2">NCIMB702410</strain>
    </source>
</reference>
<organism evidence="1 2">
    <name type="scientific">Megasphaera elsdenii</name>
    <dbReference type="NCBI Taxonomy" id="907"/>
    <lineage>
        <taxon>Bacteria</taxon>
        <taxon>Bacillati</taxon>
        <taxon>Bacillota</taxon>
        <taxon>Negativicutes</taxon>
        <taxon>Veillonellales</taxon>
        <taxon>Veillonellaceae</taxon>
        <taxon>Megasphaera</taxon>
    </lineage>
</organism>
<dbReference type="EMBL" id="CP027569">
    <property type="protein sequence ID" value="AVO26156.1"/>
    <property type="molecule type" value="Genomic_DNA"/>
</dbReference>
<dbReference type="Proteomes" id="UP000238358">
    <property type="component" value="Chromosome"/>
</dbReference>
<dbReference type="GeneID" id="97490700"/>
<evidence type="ECO:0000313" key="2">
    <source>
        <dbReference type="Proteomes" id="UP000238358"/>
    </source>
</evidence>
<dbReference type="AlphaFoldDB" id="A0A1M6T203"/>
<gene>
    <name evidence="1" type="ORF">C6Y28_00100</name>
</gene>
<dbReference type="OrthoDB" id="1625489at2"/>
<sequence length="132" mass="15720">MRVSVNGENRELHVYDRSTGVDYAKQILCSQEQLVTDMYGEFVLTEEEYNHWTELLAIQQESEDLLFELKDVLVKQELDDYMYEETKYMTTTIETIHMENICIKELKEALEKGDEKWLTENHFVKTLKNVTK</sequence>
<accession>A0A1M6T203</accession>
<protein>
    <submittedName>
        <fullName evidence="1">Uncharacterized protein</fullName>
    </submittedName>
</protein>